<organism evidence="2 3">
    <name type="scientific">Providencia alcalifaciens DSM 30120</name>
    <dbReference type="NCBI Taxonomy" id="520999"/>
    <lineage>
        <taxon>Bacteria</taxon>
        <taxon>Pseudomonadati</taxon>
        <taxon>Pseudomonadota</taxon>
        <taxon>Gammaproteobacteria</taxon>
        <taxon>Enterobacterales</taxon>
        <taxon>Morganellaceae</taxon>
        <taxon>Providencia</taxon>
    </lineage>
</organism>
<dbReference type="GO" id="GO:0006508">
    <property type="term" value="P:proteolysis"/>
    <property type="evidence" value="ECO:0007669"/>
    <property type="project" value="UniProtKB-KW"/>
</dbReference>
<accession>B6XGN2</accession>
<proteinExistence type="predicted"/>
<feature type="domain" description="Rho-GAP" evidence="1">
    <location>
        <begin position="99"/>
        <end position="331"/>
    </location>
</feature>
<dbReference type="InterPro" id="IPR008936">
    <property type="entry name" value="Rho_GTPase_activation_prot"/>
</dbReference>
<keyword evidence="2" id="KW-0645">Protease</keyword>
<reference evidence="2 3" key="1">
    <citation type="submission" date="2008-10" db="EMBL/GenBank/DDBJ databases">
        <title>Draft genome sequence of Providencia alcalifaciens (DSM 30120).</title>
        <authorList>
            <person name="Sudarsanam P."/>
            <person name="Ley R."/>
            <person name="Guruge J."/>
            <person name="Turnbaugh P.J."/>
            <person name="Mahowald M."/>
            <person name="Liep D."/>
            <person name="Gordon J."/>
        </authorList>
    </citation>
    <scope>NUCLEOTIDE SEQUENCE [LARGE SCALE GENOMIC DNA]</scope>
    <source>
        <strain evidence="2 3">DSM 30120</strain>
    </source>
</reference>
<keyword evidence="2" id="KW-0378">Hydrolase</keyword>
<dbReference type="Pfam" id="PF00620">
    <property type="entry name" value="RhoGAP"/>
    <property type="match status" value="1"/>
</dbReference>
<dbReference type="SUPFAM" id="SSF48350">
    <property type="entry name" value="GTPase activation domain, GAP"/>
    <property type="match status" value="1"/>
</dbReference>
<dbReference type="GO" id="GO:0008233">
    <property type="term" value="F:peptidase activity"/>
    <property type="evidence" value="ECO:0007669"/>
    <property type="project" value="UniProtKB-KW"/>
</dbReference>
<dbReference type="RefSeq" id="WP_006659455.1">
    <property type="nucleotide sequence ID" value="NZ_ABXW01000051.1"/>
</dbReference>
<dbReference type="Proteomes" id="UP000003729">
    <property type="component" value="Unassembled WGS sequence"/>
</dbReference>
<protein>
    <submittedName>
        <fullName evidence="2">Cysteine protease domain, YopT-type</fullName>
    </submittedName>
</protein>
<dbReference type="InterPro" id="IPR000198">
    <property type="entry name" value="RhoGAP_dom"/>
</dbReference>
<dbReference type="Gene3D" id="1.10.555.10">
    <property type="entry name" value="Rho GTPase activation protein"/>
    <property type="match status" value="1"/>
</dbReference>
<evidence type="ECO:0000259" key="1">
    <source>
        <dbReference type="PROSITE" id="PS50238"/>
    </source>
</evidence>
<reference evidence="2 3" key="2">
    <citation type="submission" date="2008-10" db="EMBL/GenBank/DDBJ databases">
        <authorList>
            <person name="Fulton L."/>
            <person name="Clifton S."/>
            <person name="Fulton B."/>
            <person name="Xu J."/>
            <person name="Minx P."/>
            <person name="Pepin K.H."/>
            <person name="Johnson M."/>
            <person name="Bhonagiri V."/>
            <person name="Nash W.E."/>
            <person name="Mardis E.R."/>
            <person name="Wilson R.K."/>
        </authorList>
    </citation>
    <scope>NUCLEOTIDE SEQUENCE [LARGE SCALE GENOMIC DNA]</scope>
    <source>
        <strain evidence="2 3">DSM 30120</strain>
    </source>
</reference>
<dbReference type="EMBL" id="ABXW01000051">
    <property type="protein sequence ID" value="EEB45429.1"/>
    <property type="molecule type" value="Genomic_DNA"/>
</dbReference>
<dbReference type="AlphaFoldDB" id="B6XGN2"/>
<dbReference type="eggNOG" id="ENOG5032JXB">
    <property type="taxonomic scope" value="Bacteria"/>
</dbReference>
<dbReference type="GO" id="GO:0007165">
    <property type="term" value="P:signal transduction"/>
    <property type="evidence" value="ECO:0007669"/>
    <property type="project" value="InterPro"/>
</dbReference>
<comment type="caution">
    <text evidence="2">The sequence shown here is derived from an EMBL/GenBank/DDBJ whole genome shotgun (WGS) entry which is preliminary data.</text>
</comment>
<name>B6XGN2_9GAMM</name>
<evidence type="ECO:0000313" key="2">
    <source>
        <dbReference type="EMBL" id="EEB45429.1"/>
    </source>
</evidence>
<evidence type="ECO:0000313" key="3">
    <source>
        <dbReference type="Proteomes" id="UP000003729"/>
    </source>
</evidence>
<gene>
    <name evidence="2" type="ORF">PROVALCAL_02518</name>
</gene>
<dbReference type="PROSITE" id="PS50238">
    <property type="entry name" value="RHOGAP"/>
    <property type="match status" value="1"/>
</dbReference>
<dbReference type="GeneID" id="88774001"/>
<sequence length="338" mass="37760">MITNNIEPRRHLGLASLDLQPAQSIKSVYNSENKGFLAAIKKAVNSCKSFFGLTANHKYTPIIEMDHSAKNVSLKPLEDKQPAAKYLNAEQLESMGQRVDLQHRAKTIEKQNTQAINEYVGMSYQEKLEYQQLNEIGTAILSHLDYPKEVGVFRTGGTDSQARLILEHLNKGLPLNHKFITENNVTIRDLTTAYKKLTSSLLPQTSSETLALSTRFTNFADSQKNKLEVEGSLKTAPQLDSKTNAILRNADQRIANTLPQLKQQPLSLQIAIPLFTEIAKNSDSNQMTAGKLAISFAPSLDRTNFSNIKVTNAKEMKALTQPPIDYVTALIERELNRH</sequence>